<dbReference type="GeneID" id="37011577"/>
<evidence type="ECO:0000256" key="3">
    <source>
        <dbReference type="ARBA" id="ARBA00023157"/>
    </source>
</evidence>
<evidence type="ECO:0000256" key="4">
    <source>
        <dbReference type="ARBA" id="ARBA00037279"/>
    </source>
</evidence>
<comment type="similarity">
    <text evidence="5">Belongs to the COX19 family.</text>
</comment>
<dbReference type="Pfam" id="PF06747">
    <property type="entry name" value="CHCH"/>
    <property type="match status" value="1"/>
</dbReference>
<dbReference type="PANTHER" id="PTHR21107">
    <property type="entry name" value="CYTOCHROME C OXIDASE ASSEMBLY PROTEIN COX19"/>
    <property type="match status" value="1"/>
</dbReference>
<evidence type="ECO:0000256" key="6">
    <source>
        <dbReference type="ARBA" id="ARBA00039385"/>
    </source>
</evidence>
<feature type="region of interest" description="Disordered" evidence="7">
    <location>
        <begin position="1"/>
        <end position="23"/>
    </location>
</feature>
<evidence type="ECO:0000256" key="2">
    <source>
        <dbReference type="ARBA" id="ARBA00022490"/>
    </source>
</evidence>
<dbReference type="PANTHER" id="PTHR21107:SF2">
    <property type="entry name" value="CYTOCHROME C OXIDASE ASSEMBLY PROTEIN COX19"/>
    <property type="match status" value="1"/>
</dbReference>
<organism evidence="9 10">
    <name type="scientific">Pseudomicrostroma glucosiphilum</name>
    <dbReference type="NCBI Taxonomy" id="1684307"/>
    <lineage>
        <taxon>Eukaryota</taxon>
        <taxon>Fungi</taxon>
        <taxon>Dikarya</taxon>
        <taxon>Basidiomycota</taxon>
        <taxon>Ustilaginomycotina</taxon>
        <taxon>Exobasidiomycetes</taxon>
        <taxon>Microstromatales</taxon>
        <taxon>Microstromatales incertae sedis</taxon>
        <taxon>Pseudomicrostroma</taxon>
    </lineage>
</organism>
<gene>
    <name evidence="9" type="ORF">BCV69DRAFT_232567</name>
</gene>
<feature type="domain" description="CHCH" evidence="8">
    <location>
        <begin position="30"/>
        <end position="64"/>
    </location>
</feature>
<proteinExistence type="inferred from homology"/>
<protein>
    <recommendedName>
        <fullName evidence="6">Cytochrome c oxidase assembly protein COX19</fullName>
    </recommendedName>
</protein>
<dbReference type="GO" id="GO:0005758">
    <property type="term" value="C:mitochondrial intermembrane space"/>
    <property type="evidence" value="ECO:0007669"/>
    <property type="project" value="TreeGrafter"/>
</dbReference>
<accession>A0A316U9E0</accession>
<dbReference type="InterPro" id="IPR009069">
    <property type="entry name" value="Cys_alpha_HP_mot_SF"/>
</dbReference>
<dbReference type="InterPro" id="IPR010625">
    <property type="entry name" value="CHCH"/>
</dbReference>
<dbReference type="Proteomes" id="UP000245942">
    <property type="component" value="Unassembled WGS sequence"/>
</dbReference>
<evidence type="ECO:0000259" key="8">
    <source>
        <dbReference type="Pfam" id="PF06747"/>
    </source>
</evidence>
<dbReference type="PROSITE" id="PS51808">
    <property type="entry name" value="CHCH"/>
    <property type="match status" value="1"/>
</dbReference>
<feature type="non-terminal residue" evidence="9">
    <location>
        <position position="93"/>
    </location>
</feature>
<sequence length="93" mass="10609">MSFGRPPGFTTFSVTPPDRGSFPLDHEGECTSVMREYMTCLKQNKQDNGKCRHLSRRYLECRMEKGLMERDEMSNLGFHGDEELRQQSSGGSA</sequence>
<dbReference type="OrthoDB" id="268594at2759"/>
<dbReference type="SUPFAM" id="SSF47072">
    <property type="entry name" value="Cysteine alpha-hairpin motif"/>
    <property type="match status" value="1"/>
</dbReference>
<comment type="subcellular location">
    <subcellularLocation>
        <location evidence="1">Cytoplasm</location>
    </subcellularLocation>
</comment>
<evidence type="ECO:0000313" key="9">
    <source>
        <dbReference type="EMBL" id="PWN21769.1"/>
    </source>
</evidence>
<dbReference type="STRING" id="1684307.A0A316U9E0"/>
<dbReference type="EMBL" id="KZ819324">
    <property type="protein sequence ID" value="PWN21769.1"/>
    <property type="molecule type" value="Genomic_DNA"/>
</dbReference>
<name>A0A316U9E0_9BASI</name>
<dbReference type="AlphaFoldDB" id="A0A316U9E0"/>
<keyword evidence="2" id="KW-0963">Cytoplasm</keyword>
<dbReference type="GO" id="GO:0033617">
    <property type="term" value="P:mitochondrial respiratory chain complex IV assembly"/>
    <property type="evidence" value="ECO:0007669"/>
    <property type="project" value="TreeGrafter"/>
</dbReference>
<keyword evidence="3" id="KW-1015">Disulfide bond</keyword>
<evidence type="ECO:0000256" key="5">
    <source>
        <dbReference type="ARBA" id="ARBA00038223"/>
    </source>
</evidence>
<comment type="function">
    <text evidence="4">Required for the assembly of mitochondrial cytochrome c oxidase.</text>
</comment>
<keyword evidence="10" id="KW-1185">Reference proteome</keyword>
<evidence type="ECO:0000313" key="10">
    <source>
        <dbReference type="Proteomes" id="UP000245942"/>
    </source>
</evidence>
<reference evidence="9 10" key="1">
    <citation type="journal article" date="2018" name="Mol. Biol. Evol.">
        <title>Broad Genomic Sampling Reveals a Smut Pathogenic Ancestry of the Fungal Clade Ustilaginomycotina.</title>
        <authorList>
            <person name="Kijpornyongpan T."/>
            <person name="Mondo S.J."/>
            <person name="Barry K."/>
            <person name="Sandor L."/>
            <person name="Lee J."/>
            <person name="Lipzen A."/>
            <person name="Pangilinan J."/>
            <person name="LaButti K."/>
            <person name="Hainaut M."/>
            <person name="Henrissat B."/>
            <person name="Grigoriev I.V."/>
            <person name="Spatafora J.W."/>
            <person name="Aime M.C."/>
        </authorList>
    </citation>
    <scope>NUCLEOTIDE SEQUENCE [LARGE SCALE GENOMIC DNA]</scope>
    <source>
        <strain evidence="9 10">MCA 4718</strain>
    </source>
</reference>
<dbReference type="RefSeq" id="XP_025348929.1">
    <property type="nucleotide sequence ID" value="XM_025489843.1"/>
</dbReference>
<evidence type="ECO:0000256" key="1">
    <source>
        <dbReference type="ARBA" id="ARBA00004496"/>
    </source>
</evidence>
<dbReference type="InterPro" id="IPR051383">
    <property type="entry name" value="COX19"/>
</dbReference>
<evidence type="ECO:0000256" key="7">
    <source>
        <dbReference type="SAM" id="MobiDB-lite"/>
    </source>
</evidence>